<organism evidence="2 3">
    <name type="scientific">candidate division TA06 bacterium</name>
    <dbReference type="NCBI Taxonomy" id="2250710"/>
    <lineage>
        <taxon>Bacteria</taxon>
        <taxon>Bacteria division TA06</taxon>
    </lineage>
</organism>
<dbReference type="Proteomes" id="UP000736328">
    <property type="component" value="Unassembled WGS sequence"/>
</dbReference>
<evidence type="ECO:0000313" key="3">
    <source>
        <dbReference type="Proteomes" id="UP000736328"/>
    </source>
</evidence>
<protein>
    <submittedName>
        <fullName evidence="2">Prepilin-type N-terminal cleavage/methylation domain-containing protein</fullName>
    </submittedName>
</protein>
<name>A0A933IEC7_UNCT6</name>
<dbReference type="InterPro" id="IPR012902">
    <property type="entry name" value="N_methyl_site"/>
</dbReference>
<dbReference type="AlphaFoldDB" id="A0A933IEC7"/>
<reference evidence="2" key="1">
    <citation type="submission" date="2020-07" db="EMBL/GenBank/DDBJ databases">
        <title>Huge and variable diversity of episymbiotic CPR bacteria and DPANN archaea in groundwater ecosystems.</title>
        <authorList>
            <person name="He C.Y."/>
            <person name="Keren R."/>
            <person name="Whittaker M."/>
            <person name="Farag I.F."/>
            <person name="Doudna J."/>
            <person name="Cate J.H.D."/>
            <person name="Banfield J.F."/>
        </authorList>
    </citation>
    <scope>NUCLEOTIDE SEQUENCE</scope>
    <source>
        <strain evidence="2">NC_groundwater_1520_Pr4_B-0.1um_53_5</strain>
    </source>
</reference>
<dbReference type="EMBL" id="JACQXR010000089">
    <property type="protein sequence ID" value="MBI4726893.1"/>
    <property type="molecule type" value="Genomic_DNA"/>
</dbReference>
<keyword evidence="1" id="KW-0812">Transmembrane</keyword>
<evidence type="ECO:0000256" key="1">
    <source>
        <dbReference type="SAM" id="Phobius"/>
    </source>
</evidence>
<keyword evidence="1" id="KW-0472">Membrane</keyword>
<feature type="transmembrane region" description="Helical" evidence="1">
    <location>
        <begin position="20"/>
        <end position="42"/>
    </location>
</feature>
<proteinExistence type="predicted"/>
<dbReference type="SUPFAM" id="SSF158472">
    <property type="entry name" value="HAMP domain-like"/>
    <property type="match status" value="1"/>
</dbReference>
<comment type="caution">
    <text evidence="2">The sequence shown here is derived from an EMBL/GenBank/DDBJ whole genome shotgun (WGS) entry which is preliminary data.</text>
</comment>
<feature type="non-terminal residue" evidence="2">
    <location>
        <position position="201"/>
    </location>
</feature>
<accession>A0A933IEC7</accession>
<sequence length="201" mass="22755">MGSNRRSNILPYKDLQYKIVARVLILVVSGIVLVSGSIYLTIWHKITSPEYASGRVSIIQVFDDIHKILFIVIPLTLAGIMWLGLYISHKIAGPLVRLDQGMRNICEGNWPKHPMKFRKGDECHHLAARFNGMVEKVKLQVDEERGRIDAMLGEVESIAAKLKKEKKTEQEILQELNALQEKIKKSGPKGFTLIELMIVVV</sequence>
<evidence type="ECO:0000313" key="2">
    <source>
        <dbReference type="EMBL" id="MBI4726893.1"/>
    </source>
</evidence>
<dbReference type="NCBIfam" id="TIGR02532">
    <property type="entry name" value="IV_pilin_GFxxxE"/>
    <property type="match status" value="1"/>
</dbReference>
<keyword evidence="1" id="KW-1133">Transmembrane helix</keyword>
<dbReference type="Gene3D" id="6.10.340.10">
    <property type="match status" value="1"/>
</dbReference>
<feature type="transmembrane region" description="Helical" evidence="1">
    <location>
        <begin position="68"/>
        <end position="87"/>
    </location>
</feature>
<gene>
    <name evidence="2" type="ORF">HY768_06680</name>
</gene>